<evidence type="ECO:0000256" key="1">
    <source>
        <dbReference type="SAM" id="Phobius"/>
    </source>
</evidence>
<organism evidence="2 3">
    <name type="scientific">Actinoallomurus bryophytorum</name>
    <dbReference type="NCBI Taxonomy" id="1490222"/>
    <lineage>
        <taxon>Bacteria</taxon>
        <taxon>Bacillati</taxon>
        <taxon>Actinomycetota</taxon>
        <taxon>Actinomycetes</taxon>
        <taxon>Streptosporangiales</taxon>
        <taxon>Thermomonosporaceae</taxon>
        <taxon>Actinoallomurus</taxon>
    </lineage>
</organism>
<feature type="transmembrane region" description="Helical" evidence="1">
    <location>
        <begin position="20"/>
        <end position="38"/>
    </location>
</feature>
<keyword evidence="1" id="KW-0812">Transmembrane</keyword>
<dbReference type="EMBL" id="VFOZ01000001">
    <property type="protein sequence ID" value="TQL98690.1"/>
    <property type="molecule type" value="Genomic_DNA"/>
</dbReference>
<dbReference type="InterPro" id="IPR025324">
    <property type="entry name" value="DUF4230"/>
</dbReference>
<proteinExistence type="predicted"/>
<gene>
    <name evidence="2" type="ORF">FB559_4318</name>
</gene>
<dbReference type="Pfam" id="PF14014">
    <property type="entry name" value="DUF4230"/>
    <property type="match status" value="1"/>
</dbReference>
<protein>
    <submittedName>
        <fullName evidence="2">Uncharacterized protein DUF4230</fullName>
    </submittedName>
</protein>
<reference evidence="2 3" key="1">
    <citation type="submission" date="2019-06" db="EMBL/GenBank/DDBJ databases">
        <title>Sequencing the genomes of 1000 actinobacteria strains.</title>
        <authorList>
            <person name="Klenk H.-P."/>
        </authorList>
    </citation>
    <scope>NUCLEOTIDE SEQUENCE [LARGE SCALE GENOMIC DNA]</scope>
    <source>
        <strain evidence="2 3">DSM 102200</strain>
    </source>
</reference>
<keyword evidence="3" id="KW-1185">Reference proteome</keyword>
<name>A0A543CNZ5_9ACTN</name>
<dbReference type="AlphaFoldDB" id="A0A543CNZ5"/>
<evidence type="ECO:0000313" key="2">
    <source>
        <dbReference type="EMBL" id="TQL98690.1"/>
    </source>
</evidence>
<keyword evidence="1" id="KW-0472">Membrane</keyword>
<dbReference type="Proteomes" id="UP000316096">
    <property type="component" value="Unassembled WGS sequence"/>
</dbReference>
<comment type="caution">
    <text evidence="2">The sequence shown here is derived from an EMBL/GenBank/DDBJ whole genome shotgun (WGS) entry which is preliminary data.</text>
</comment>
<dbReference type="RefSeq" id="WP_185792325.1">
    <property type="nucleotide sequence ID" value="NZ_VFOZ01000001.1"/>
</dbReference>
<sequence length="228" mass="25243">MSHSEASEDSRISERPRRPILRAIAVVVVMIALVYAGLEAAHRLPHWLNPFGETTKDRSAPVVLNSIQNLSRYEAATGNYQVVVDLEKDAKFLPGQLRGERTLFVGNGNVDAYVDFSHIGNGALTVDKAHNTVTVRMPHAQLEKTNLDPKHSYVFARQRGLFDRFGDFFSSNPNQQQQLYVLASQKIQDAANSSGLTQRADANTKLMLTNMLKALGFKTVTVTFATSP</sequence>
<keyword evidence="1" id="KW-1133">Transmembrane helix</keyword>
<accession>A0A543CNZ5</accession>
<evidence type="ECO:0000313" key="3">
    <source>
        <dbReference type="Proteomes" id="UP000316096"/>
    </source>
</evidence>